<comment type="caution">
    <text evidence="4">The sequence shown here is derived from an EMBL/GenBank/DDBJ whole genome shotgun (WGS) entry which is preliminary data.</text>
</comment>
<feature type="domain" description="Mammalian cell entry C-terminal" evidence="3">
    <location>
        <begin position="122"/>
        <end position="331"/>
    </location>
</feature>
<dbReference type="NCBIfam" id="TIGR00996">
    <property type="entry name" value="Mtu_fam_mce"/>
    <property type="match status" value="1"/>
</dbReference>
<keyword evidence="5" id="KW-1185">Reference proteome</keyword>
<feature type="domain" description="Mce/MlaD" evidence="2">
    <location>
        <begin position="44"/>
        <end position="116"/>
    </location>
</feature>
<feature type="signal peptide" evidence="1">
    <location>
        <begin position="1"/>
        <end position="27"/>
    </location>
</feature>
<evidence type="ECO:0000256" key="1">
    <source>
        <dbReference type="SAM" id="SignalP"/>
    </source>
</evidence>
<keyword evidence="1" id="KW-0732">Signal</keyword>
<evidence type="ECO:0000259" key="3">
    <source>
        <dbReference type="Pfam" id="PF11887"/>
    </source>
</evidence>
<evidence type="ECO:0000313" key="4">
    <source>
        <dbReference type="EMBL" id="GAA5163090.1"/>
    </source>
</evidence>
<organism evidence="4 5">
    <name type="scientific">Pseudonocardia eucalypti</name>
    <dbReference type="NCBI Taxonomy" id="648755"/>
    <lineage>
        <taxon>Bacteria</taxon>
        <taxon>Bacillati</taxon>
        <taxon>Actinomycetota</taxon>
        <taxon>Actinomycetes</taxon>
        <taxon>Pseudonocardiales</taxon>
        <taxon>Pseudonocardiaceae</taxon>
        <taxon>Pseudonocardia</taxon>
    </lineage>
</organism>
<dbReference type="Proteomes" id="UP001428817">
    <property type="component" value="Unassembled WGS sequence"/>
</dbReference>
<evidence type="ECO:0000313" key="5">
    <source>
        <dbReference type="Proteomes" id="UP001428817"/>
    </source>
</evidence>
<feature type="chain" id="PRO_5046967427" evidence="1">
    <location>
        <begin position="28"/>
        <end position="355"/>
    </location>
</feature>
<protein>
    <submittedName>
        <fullName evidence="4">MCE family protein</fullName>
    </submittedName>
</protein>
<dbReference type="InterPro" id="IPR003399">
    <property type="entry name" value="Mce/MlaD"/>
</dbReference>
<proteinExistence type="predicted"/>
<dbReference type="EMBL" id="BAABJP010000029">
    <property type="protein sequence ID" value="GAA5163090.1"/>
    <property type="molecule type" value="Genomic_DNA"/>
</dbReference>
<evidence type="ECO:0000259" key="2">
    <source>
        <dbReference type="Pfam" id="PF02470"/>
    </source>
</evidence>
<dbReference type="InterPro" id="IPR024516">
    <property type="entry name" value="Mce_C"/>
</dbReference>
<reference evidence="5" key="1">
    <citation type="journal article" date="2019" name="Int. J. Syst. Evol. Microbiol.">
        <title>The Global Catalogue of Microorganisms (GCM) 10K type strain sequencing project: providing services to taxonomists for standard genome sequencing and annotation.</title>
        <authorList>
            <consortium name="The Broad Institute Genomics Platform"/>
            <consortium name="The Broad Institute Genome Sequencing Center for Infectious Disease"/>
            <person name="Wu L."/>
            <person name="Ma J."/>
        </authorList>
    </citation>
    <scope>NUCLEOTIDE SEQUENCE [LARGE SCALE GENOMIC DNA]</scope>
    <source>
        <strain evidence="5">JCM 18303</strain>
    </source>
</reference>
<name>A0ABP9QJM1_9PSEU</name>
<dbReference type="PANTHER" id="PTHR33371:SF17">
    <property type="entry name" value="MCE-FAMILY PROTEIN MCE1B"/>
    <property type="match status" value="1"/>
</dbReference>
<sequence>MARVLFGTPAKLAVFLLLTAAAAVFLAQTLAESRGVGGEPETHAAVFSDASYLTEGSDVRIAGVSVGAVDRVAVQPDNTVRVLFHTDPGTPMPADVRAAIRYKNLVGDRYLELRDGPGPASPQLPAGATIPLANTTPALDLDVLVGGFRPLFQALSPEQVNQLSGELIQVLQGEGGTVATLLSSIGSLTATLADRNTVIADLIATLNTAMGTVDARDAQLSQTLDQLQRLVSQLAAERDPVGAAVTHLNRLSVQASDLVRDTRPDIAADIGHLGAASDTLNRHRPQVDGFLGGYGPLLYKMRSTFAYGDVGFAYFCDVRAKVLDPFGHPVYGPWLRSEEHRCNGQPNQPGRDGPR</sequence>
<dbReference type="InterPro" id="IPR052336">
    <property type="entry name" value="MlaD_Phospholipid_Transporter"/>
</dbReference>
<gene>
    <name evidence="4" type="ORF">GCM10023321_49430</name>
</gene>
<accession>A0ABP9QJM1</accession>
<dbReference type="InterPro" id="IPR005693">
    <property type="entry name" value="Mce"/>
</dbReference>
<dbReference type="Pfam" id="PF02470">
    <property type="entry name" value="MlaD"/>
    <property type="match status" value="1"/>
</dbReference>
<dbReference type="Pfam" id="PF11887">
    <property type="entry name" value="Mce4_CUP1"/>
    <property type="match status" value="1"/>
</dbReference>
<dbReference type="RefSeq" id="WP_185060858.1">
    <property type="nucleotide sequence ID" value="NZ_BAABJP010000029.1"/>
</dbReference>
<dbReference type="PANTHER" id="PTHR33371">
    <property type="entry name" value="INTERMEMBRANE PHOSPHOLIPID TRANSPORT SYSTEM BINDING PROTEIN MLAD-RELATED"/>
    <property type="match status" value="1"/>
</dbReference>